<evidence type="ECO:0000256" key="3">
    <source>
        <dbReference type="ARBA" id="ARBA00022519"/>
    </source>
</evidence>
<organism evidence="17 18">
    <name type="scientific">SAR86 cluster bacterium</name>
    <dbReference type="NCBI Taxonomy" id="2030880"/>
    <lineage>
        <taxon>Bacteria</taxon>
        <taxon>Pseudomonadati</taxon>
        <taxon>Pseudomonadota</taxon>
        <taxon>Gammaproteobacteria</taxon>
        <taxon>SAR86 cluster</taxon>
    </lineage>
</organism>
<evidence type="ECO:0000256" key="14">
    <source>
        <dbReference type="ARBA" id="ARBA00023136"/>
    </source>
</evidence>
<feature type="transmembrane region" description="Helical" evidence="16">
    <location>
        <begin position="268"/>
        <end position="288"/>
    </location>
</feature>
<evidence type="ECO:0000256" key="4">
    <source>
        <dbReference type="ARBA" id="ARBA00022553"/>
    </source>
</evidence>
<keyword evidence="5" id="KW-0285">Flavoprotein</keyword>
<dbReference type="AlphaFoldDB" id="A0A937I4H6"/>
<keyword evidence="12" id="KW-0406">Ion transport</keyword>
<dbReference type="GO" id="GO:0005886">
    <property type="term" value="C:plasma membrane"/>
    <property type="evidence" value="ECO:0007669"/>
    <property type="project" value="TreeGrafter"/>
</dbReference>
<evidence type="ECO:0000256" key="9">
    <source>
        <dbReference type="ARBA" id="ARBA00022989"/>
    </source>
</evidence>
<keyword evidence="9 16" id="KW-1133">Transmembrane helix</keyword>
<keyword evidence="3" id="KW-0997">Cell inner membrane</keyword>
<dbReference type="GO" id="GO:0016655">
    <property type="term" value="F:oxidoreductase activity, acting on NAD(P)H, quinone or similar compound as acceptor"/>
    <property type="evidence" value="ECO:0007669"/>
    <property type="project" value="InterPro"/>
</dbReference>
<dbReference type="GO" id="GO:0010181">
    <property type="term" value="F:FMN binding"/>
    <property type="evidence" value="ECO:0007669"/>
    <property type="project" value="InterPro"/>
</dbReference>
<keyword evidence="13" id="KW-0830">Ubiquinone</keyword>
<evidence type="ECO:0000313" key="18">
    <source>
        <dbReference type="Proteomes" id="UP000744438"/>
    </source>
</evidence>
<keyword evidence="15" id="KW-0739">Sodium transport</keyword>
<keyword evidence="4" id="KW-0597">Phosphoprotein</keyword>
<feature type="transmembrane region" description="Helical" evidence="16">
    <location>
        <begin position="53"/>
        <end position="83"/>
    </location>
</feature>
<dbReference type="Pfam" id="PF03116">
    <property type="entry name" value="NQR2_RnfD_RnfE"/>
    <property type="match status" value="1"/>
</dbReference>
<dbReference type="GO" id="GO:0022904">
    <property type="term" value="P:respiratory electron transport chain"/>
    <property type="evidence" value="ECO:0007669"/>
    <property type="project" value="InterPro"/>
</dbReference>
<evidence type="ECO:0000256" key="15">
    <source>
        <dbReference type="ARBA" id="ARBA00023201"/>
    </source>
</evidence>
<dbReference type="NCBIfam" id="NF003756">
    <property type="entry name" value="PRK05349.1"/>
    <property type="match status" value="1"/>
</dbReference>
<reference evidence="17" key="1">
    <citation type="submission" date="2020-10" db="EMBL/GenBank/DDBJ databases">
        <title>Microbiome of the Black Sea water column analyzed by genome centric metagenomics.</title>
        <authorList>
            <person name="Cabello-Yeves P.J."/>
            <person name="Callieri C."/>
            <person name="Picazo A."/>
            <person name="Mehrshad M."/>
            <person name="Haro-Moreno J.M."/>
            <person name="Roda-Garcia J."/>
            <person name="Dzembekova N."/>
            <person name="Slabakova V."/>
            <person name="Slabakova N."/>
            <person name="Moncheva S."/>
            <person name="Rodriguez-Valera F."/>
        </authorList>
    </citation>
    <scope>NUCLEOTIDE SEQUENCE</scope>
    <source>
        <strain evidence="17">BS307-5m-G49</strain>
    </source>
</reference>
<keyword evidence="14 16" id="KW-0472">Membrane</keyword>
<evidence type="ECO:0000256" key="11">
    <source>
        <dbReference type="ARBA" id="ARBA00023053"/>
    </source>
</evidence>
<feature type="transmembrane region" description="Helical" evidence="16">
    <location>
        <begin position="184"/>
        <end position="202"/>
    </location>
</feature>
<feature type="transmembrane region" description="Helical" evidence="16">
    <location>
        <begin position="244"/>
        <end position="262"/>
    </location>
</feature>
<proteinExistence type="predicted"/>
<dbReference type="GO" id="GO:0055085">
    <property type="term" value="P:transmembrane transport"/>
    <property type="evidence" value="ECO:0007669"/>
    <property type="project" value="InterPro"/>
</dbReference>
<keyword evidence="1" id="KW-0813">Transport</keyword>
<comment type="caution">
    <text evidence="17">The sequence shown here is derived from an EMBL/GenBank/DDBJ whole genome shotgun (WGS) entry which is preliminary data.</text>
</comment>
<protein>
    <submittedName>
        <fullName evidence="17">NADH:ubiquinone reductase (Na(+)-transporting) subunit B</fullName>
    </submittedName>
</protein>
<evidence type="ECO:0000256" key="16">
    <source>
        <dbReference type="SAM" id="Phobius"/>
    </source>
</evidence>
<feature type="transmembrane region" description="Helical" evidence="16">
    <location>
        <begin position="150"/>
        <end position="177"/>
    </location>
</feature>
<feature type="transmembrane region" description="Helical" evidence="16">
    <location>
        <begin position="214"/>
        <end position="232"/>
    </location>
</feature>
<sequence>ITFFTSLNPNSFMDCLVYGAIYFIPIYVVVFAVGIGCELIFALIRRHEVSEGAFVTTVLFALSCPPNAPLWQCALGIAVGLVIGKEIFGGTGKNFLNPALTGRAFLYFAYPASWSGDMSWVAVDGYTAATILGTAAQDGYQSLAYTWNNAFLGFIPGSIGETSTLAILVGLAILLYTKVASWRIVLGIVIGTIFTSFLFNYFGSETNPMFSMPFWWHMVIGGYAFGLVFMATEPVSGSHTNAGRWIYGIIIGVMVILIRVLNPAFPEGMMLAILFGNLLAPLIDHFVVQNNIKKRLALQNA</sequence>
<keyword evidence="10" id="KW-0520">NAD</keyword>
<dbReference type="InterPro" id="IPR010966">
    <property type="entry name" value="NqrB"/>
</dbReference>
<gene>
    <name evidence="17" type="ORF">ISQ63_03165</name>
</gene>
<dbReference type="GO" id="GO:0006814">
    <property type="term" value="P:sodium ion transport"/>
    <property type="evidence" value="ECO:0007669"/>
    <property type="project" value="UniProtKB-KW"/>
</dbReference>
<keyword evidence="11" id="KW-0915">Sodium</keyword>
<keyword evidence="8" id="KW-1278">Translocase</keyword>
<evidence type="ECO:0000256" key="7">
    <source>
        <dbReference type="ARBA" id="ARBA00022692"/>
    </source>
</evidence>
<dbReference type="EMBL" id="JADHQC010000018">
    <property type="protein sequence ID" value="MBL6811868.1"/>
    <property type="molecule type" value="Genomic_DNA"/>
</dbReference>
<evidence type="ECO:0000256" key="12">
    <source>
        <dbReference type="ARBA" id="ARBA00023065"/>
    </source>
</evidence>
<evidence type="ECO:0000256" key="6">
    <source>
        <dbReference type="ARBA" id="ARBA00022643"/>
    </source>
</evidence>
<feature type="transmembrane region" description="Helical" evidence="16">
    <location>
        <begin position="20"/>
        <end position="41"/>
    </location>
</feature>
<keyword evidence="6" id="KW-0288">FMN</keyword>
<dbReference type="NCBIfam" id="TIGR01937">
    <property type="entry name" value="nqrB"/>
    <property type="match status" value="1"/>
</dbReference>
<dbReference type="InterPro" id="IPR004338">
    <property type="entry name" value="NqrB/RnfD"/>
</dbReference>
<evidence type="ECO:0000256" key="8">
    <source>
        <dbReference type="ARBA" id="ARBA00022967"/>
    </source>
</evidence>
<accession>A0A937I4H6</accession>
<evidence type="ECO:0000256" key="1">
    <source>
        <dbReference type="ARBA" id="ARBA00022448"/>
    </source>
</evidence>
<dbReference type="PANTHER" id="PTHR30578:SF1">
    <property type="entry name" value="NA(+)-TRANSLOCATING NADH-QUINONE REDUCTASE SUBUNIT B"/>
    <property type="match status" value="1"/>
</dbReference>
<evidence type="ECO:0000256" key="10">
    <source>
        <dbReference type="ARBA" id="ARBA00023027"/>
    </source>
</evidence>
<evidence type="ECO:0000313" key="17">
    <source>
        <dbReference type="EMBL" id="MBL6811868.1"/>
    </source>
</evidence>
<evidence type="ECO:0000256" key="2">
    <source>
        <dbReference type="ARBA" id="ARBA00022475"/>
    </source>
</evidence>
<dbReference type="Proteomes" id="UP000744438">
    <property type="component" value="Unassembled WGS sequence"/>
</dbReference>
<dbReference type="PANTHER" id="PTHR30578">
    <property type="entry name" value="ELECTRON TRANSPORT COMPLEX PROTEIN RNFD"/>
    <property type="match status" value="1"/>
</dbReference>
<feature type="non-terminal residue" evidence="17">
    <location>
        <position position="1"/>
    </location>
</feature>
<name>A0A937I4H6_9GAMM</name>
<evidence type="ECO:0000256" key="5">
    <source>
        <dbReference type="ARBA" id="ARBA00022630"/>
    </source>
</evidence>
<evidence type="ECO:0000256" key="13">
    <source>
        <dbReference type="ARBA" id="ARBA00023075"/>
    </source>
</evidence>
<keyword evidence="7 16" id="KW-0812">Transmembrane</keyword>
<keyword evidence="2" id="KW-1003">Cell membrane</keyword>